<dbReference type="PANTHER" id="PTHR43099">
    <property type="entry name" value="UPF0053 PROTEIN YRKA"/>
    <property type="match status" value="1"/>
</dbReference>
<keyword evidence="3 8" id="KW-0812">Transmembrane</keyword>
<accession>D6YUW9</accession>
<feature type="domain" description="CNNM transmembrane" evidence="11">
    <location>
        <begin position="74"/>
        <end position="271"/>
    </location>
</feature>
<evidence type="ECO:0000256" key="4">
    <source>
        <dbReference type="ARBA" id="ARBA00022737"/>
    </source>
</evidence>
<evidence type="ECO:0000256" key="9">
    <source>
        <dbReference type="SAM" id="Phobius"/>
    </source>
</evidence>
<evidence type="ECO:0000256" key="2">
    <source>
        <dbReference type="ARBA" id="ARBA00022475"/>
    </source>
</evidence>
<sequence length="424" mass="47882">MCADSRFHIIVHDSAAFFIIIHFDSDAEPALPTPGRNVWMHLVAEIDHLRDFHFILLSVYIFFKTNVFLLKGVIYTEIMFELLMIVACIGMNAFLAAYETAFIASSKPLVRRIAADKTKTDYLKLLFLKDNPERTLSVIQVGITFVGMFAAAVGGVGVEKGLSPYFRETLGLRSELAELLSLLAAAVPLTYFTVVFGELIPKTFALRNPLRTASRFSHAISKMSKVFWPVVLLLEKSTKALLKWIPRLHESEQKDLDDVSEEFETMSAQSKEYVLNLFKIEKTKVASVFIPWNEVDILEKDQPIQEVEEKIIRFGHTRLPVFESGRCVGVLNAKEFLALLKAGKSDWSSIIHPSVILYEQAPLLSAFRIMQKRKAHMGIVKDLHGVHLGIVTMEDIFEEIVGDIYDEDDDGSILKILMGRGLPF</sequence>
<keyword evidence="13" id="KW-1185">Reference proteome</keyword>
<dbReference type="InterPro" id="IPR046342">
    <property type="entry name" value="CBS_dom_sf"/>
</dbReference>
<comment type="subcellular location">
    <subcellularLocation>
        <location evidence="1">Cell membrane</location>
        <topology evidence="1">Multi-pass membrane protein</topology>
    </subcellularLocation>
</comment>
<dbReference type="Gene3D" id="3.10.580.10">
    <property type="entry name" value="CBS-domain"/>
    <property type="match status" value="1"/>
</dbReference>
<dbReference type="Proteomes" id="UP000001505">
    <property type="component" value="Chromosome"/>
</dbReference>
<keyword evidence="2" id="KW-1003">Cell membrane</keyword>
<organism evidence="12 13">
    <name type="scientific">Waddlia chondrophila (strain ATCC VR-1470 / WSU 86-1044)</name>
    <dbReference type="NCBI Taxonomy" id="716544"/>
    <lineage>
        <taxon>Bacteria</taxon>
        <taxon>Pseudomonadati</taxon>
        <taxon>Chlamydiota</taxon>
        <taxon>Chlamydiia</taxon>
        <taxon>Parachlamydiales</taxon>
        <taxon>Waddliaceae</taxon>
        <taxon>Waddlia</taxon>
    </lineage>
</organism>
<feature type="transmembrane region" description="Helical" evidence="9">
    <location>
        <begin position="82"/>
        <end position="104"/>
    </location>
</feature>
<dbReference type="HOGENOM" id="CLU_015237_4_0_0"/>
<evidence type="ECO:0000256" key="1">
    <source>
        <dbReference type="ARBA" id="ARBA00004651"/>
    </source>
</evidence>
<dbReference type="AlphaFoldDB" id="D6YUW9"/>
<evidence type="ECO:0000259" key="10">
    <source>
        <dbReference type="PROSITE" id="PS51371"/>
    </source>
</evidence>
<dbReference type="InterPro" id="IPR044751">
    <property type="entry name" value="Ion_transp-like_CBS"/>
</dbReference>
<dbReference type="PROSITE" id="PS51846">
    <property type="entry name" value="CNNM"/>
    <property type="match status" value="1"/>
</dbReference>
<dbReference type="STRING" id="716544.wcw_0560"/>
<feature type="transmembrane region" description="Helical" evidence="9">
    <location>
        <begin position="138"/>
        <end position="158"/>
    </location>
</feature>
<protein>
    <submittedName>
        <fullName evidence="12">Uncharacterized protein</fullName>
    </submittedName>
</protein>
<evidence type="ECO:0000313" key="12">
    <source>
        <dbReference type="EMBL" id="ADI37929.1"/>
    </source>
</evidence>
<evidence type="ECO:0000313" key="13">
    <source>
        <dbReference type="Proteomes" id="UP000001505"/>
    </source>
</evidence>
<feature type="transmembrane region" description="Helical" evidence="9">
    <location>
        <begin position="52"/>
        <end position="70"/>
    </location>
</feature>
<dbReference type="KEGG" id="wch:wcw_0560"/>
<dbReference type="Pfam" id="PF01595">
    <property type="entry name" value="CNNM"/>
    <property type="match status" value="1"/>
</dbReference>
<dbReference type="PANTHER" id="PTHR43099:SF5">
    <property type="entry name" value="HLYC_CORC FAMILY TRANSPORTER"/>
    <property type="match status" value="1"/>
</dbReference>
<feature type="transmembrane region" description="Helical" evidence="9">
    <location>
        <begin position="179"/>
        <end position="200"/>
    </location>
</feature>
<dbReference type="eggNOG" id="COG1253">
    <property type="taxonomic scope" value="Bacteria"/>
</dbReference>
<name>D6YUW9_WADCW</name>
<keyword evidence="7" id="KW-0129">CBS domain</keyword>
<proteinExistence type="predicted"/>
<evidence type="ECO:0000256" key="6">
    <source>
        <dbReference type="ARBA" id="ARBA00023136"/>
    </source>
</evidence>
<evidence type="ECO:0000256" key="3">
    <source>
        <dbReference type="ARBA" id="ARBA00022692"/>
    </source>
</evidence>
<dbReference type="PROSITE" id="PS51371">
    <property type="entry name" value="CBS"/>
    <property type="match status" value="2"/>
</dbReference>
<dbReference type="CDD" id="cd04590">
    <property type="entry name" value="CBS_pair_CorC_HlyC_assoc"/>
    <property type="match status" value="1"/>
</dbReference>
<keyword evidence="6 8" id="KW-0472">Membrane</keyword>
<feature type="domain" description="CBS" evidence="10">
    <location>
        <begin position="289"/>
        <end position="349"/>
    </location>
</feature>
<dbReference type="GO" id="GO:0005886">
    <property type="term" value="C:plasma membrane"/>
    <property type="evidence" value="ECO:0007669"/>
    <property type="project" value="UniProtKB-SubCell"/>
</dbReference>
<dbReference type="InterPro" id="IPR051676">
    <property type="entry name" value="UPF0053_domain"/>
</dbReference>
<dbReference type="InterPro" id="IPR000644">
    <property type="entry name" value="CBS_dom"/>
</dbReference>
<dbReference type="Pfam" id="PF00571">
    <property type="entry name" value="CBS"/>
    <property type="match status" value="2"/>
</dbReference>
<dbReference type="EMBL" id="CP001928">
    <property type="protein sequence ID" value="ADI37929.1"/>
    <property type="molecule type" value="Genomic_DNA"/>
</dbReference>
<feature type="domain" description="CBS" evidence="10">
    <location>
        <begin position="350"/>
        <end position="407"/>
    </location>
</feature>
<gene>
    <name evidence="12" type="ordered locus">wcw_0560</name>
</gene>
<keyword evidence="5 8" id="KW-1133">Transmembrane helix</keyword>
<evidence type="ECO:0000256" key="8">
    <source>
        <dbReference type="PROSITE-ProRule" id="PRU01193"/>
    </source>
</evidence>
<evidence type="ECO:0000259" key="11">
    <source>
        <dbReference type="PROSITE" id="PS51846"/>
    </source>
</evidence>
<dbReference type="SUPFAM" id="SSF54631">
    <property type="entry name" value="CBS-domain pair"/>
    <property type="match status" value="1"/>
</dbReference>
<dbReference type="InterPro" id="IPR002550">
    <property type="entry name" value="CNNM"/>
</dbReference>
<evidence type="ECO:0000256" key="7">
    <source>
        <dbReference type="PROSITE-ProRule" id="PRU00703"/>
    </source>
</evidence>
<reference evidence="12 13" key="1">
    <citation type="journal article" date="2010" name="PLoS ONE">
        <title>The Waddlia genome: a window into chlamydial biology.</title>
        <authorList>
            <person name="Bertelli C."/>
            <person name="Collyn F."/>
            <person name="Croxatto A."/>
            <person name="Ruckert C."/>
            <person name="Polkinghorne A."/>
            <person name="Kebbi-Beghdadi C."/>
            <person name="Goesmann A."/>
            <person name="Vaughan L."/>
            <person name="Greub G."/>
        </authorList>
    </citation>
    <scope>NUCLEOTIDE SEQUENCE [LARGE SCALE GENOMIC DNA]</scope>
    <source>
        <strain evidence="13">ATCC VR-1470 / WSU 86-1044</strain>
    </source>
</reference>
<keyword evidence="4" id="KW-0677">Repeat</keyword>
<evidence type="ECO:0000256" key="5">
    <source>
        <dbReference type="ARBA" id="ARBA00022989"/>
    </source>
</evidence>